<dbReference type="InterPro" id="IPR040591">
    <property type="entry name" value="RqcP2_RBD"/>
</dbReference>
<dbReference type="InterPro" id="IPR002942">
    <property type="entry name" value="S4_RNA-bd"/>
</dbReference>
<accession>A0A419SJJ2</accession>
<dbReference type="RefSeq" id="WP_120189376.1">
    <property type="nucleotide sequence ID" value="NZ_MCHY01000008.1"/>
</dbReference>
<dbReference type="InterPro" id="IPR012677">
    <property type="entry name" value="Nucleotide-bd_a/b_plait_sf"/>
</dbReference>
<dbReference type="Proteomes" id="UP000284219">
    <property type="component" value="Unassembled WGS sequence"/>
</dbReference>
<dbReference type="Pfam" id="PF21278">
    <property type="entry name" value="YlmH_1st"/>
    <property type="match status" value="1"/>
</dbReference>
<dbReference type="SUPFAM" id="SSF55174">
    <property type="entry name" value="Alpha-L RNA-binding motif"/>
    <property type="match status" value="1"/>
</dbReference>
<name>A0A419SJJ2_9BACL</name>
<evidence type="ECO:0000313" key="3">
    <source>
        <dbReference type="EMBL" id="RKD24116.1"/>
    </source>
</evidence>
<dbReference type="PROSITE" id="PS50889">
    <property type="entry name" value="S4"/>
    <property type="match status" value="1"/>
</dbReference>
<sequence>MNLFEHFRKEEHPFIEQALDWLAFVEERHETKLTDFLDPRQVYILQTLLARFDEVKLTPFGGFNGAERCRVLLHQHYYEPKEDESGLAAFQLTASSQASFQKLTHRDILGALMAAGLKRDKFGDIHIHPDQAQIVVAEEIADYLRLQFTQANRVSVLLESIEFSQLIPVVNEWKTMNITVSSSRVDVVAGEVFRLSRSKILSPIRGGSLRVNWMVVDSPSFIVQEGDIVSLRGFGRFKIQKNEGNTRKGNTRLEIGALL</sequence>
<dbReference type="PANTHER" id="PTHR13633">
    <property type="entry name" value="MITOCHONDRIAL TRANSCRIPTION RESCUE FACTOR 1"/>
    <property type="match status" value="1"/>
</dbReference>
<dbReference type="Gene3D" id="3.10.290.10">
    <property type="entry name" value="RNA-binding S4 domain"/>
    <property type="match status" value="1"/>
</dbReference>
<dbReference type="InterPro" id="IPR048443">
    <property type="entry name" value="RqcP2_N"/>
</dbReference>
<evidence type="ECO:0000259" key="2">
    <source>
        <dbReference type="SMART" id="SM00363"/>
    </source>
</evidence>
<keyword evidence="4" id="KW-1185">Reference proteome</keyword>
<dbReference type="AlphaFoldDB" id="A0A419SJJ2"/>
<dbReference type="OrthoDB" id="9812787at2"/>
<dbReference type="PANTHER" id="PTHR13633:SF3">
    <property type="entry name" value="MITOCHONDRIAL TRANSCRIPTION RESCUE FACTOR 1"/>
    <property type="match status" value="1"/>
</dbReference>
<reference evidence="3 4" key="1">
    <citation type="submission" date="2016-08" db="EMBL/GenBank/DDBJ databases">
        <title>Novel Firmicute Genomes.</title>
        <authorList>
            <person name="Poppleton D.I."/>
            <person name="Gribaldo S."/>
        </authorList>
    </citation>
    <scope>NUCLEOTIDE SEQUENCE [LARGE SCALE GENOMIC DNA]</scope>
    <source>
        <strain evidence="3 4">RAOx-1</strain>
    </source>
</reference>
<evidence type="ECO:0000313" key="4">
    <source>
        <dbReference type="Proteomes" id="UP000284219"/>
    </source>
</evidence>
<feature type="domain" description="RNA-binding S4" evidence="2">
    <location>
        <begin position="183"/>
        <end position="240"/>
    </location>
</feature>
<keyword evidence="1" id="KW-0694">RNA-binding</keyword>
<dbReference type="GO" id="GO:0003723">
    <property type="term" value="F:RNA binding"/>
    <property type="evidence" value="ECO:0007669"/>
    <property type="project" value="UniProtKB-KW"/>
</dbReference>
<evidence type="ECO:0000256" key="1">
    <source>
        <dbReference type="PROSITE-ProRule" id="PRU00182"/>
    </source>
</evidence>
<dbReference type="CDD" id="cd00165">
    <property type="entry name" value="S4"/>
    <property type="match status" value="1"/>
</dbReference>
<comment type="caution">
    <text evidence="3">The sequence shown here is derived from an EMBL/GenBank/DDBJ whole genome shotgun (WGS) entry which is preliminary data.</text>
</comment>
<dbReference type="Pfam" id="PF17774">
    <property type="entry name" value="YlmH_RBD"/>
    <property type="match status" value="1"/>
</dbReference>
<organism evidence="3 4">
    <name type="scientific">Ammoniphilus oxalaticus</name>
    <dbReference type="NCBI Taxonomy" id="66863"/>
    <lineage>
        <taxon>Bacteria</taxon>
        <taxon>Bacillati</taxon>
        <taxon>Bacillota</taxon>
        <taxon>Bacilli</taxon>
        <taxon>Bacillales</taxon>
        <taxon>Paenibacillaceae</taxon>
        <taxon>Aneurinibacillus group</taxon>
        <taxon>Ammoniphilus</taxon>
    </lineage>
</organism>
<gene>
    <name evidence="3" type="ORF">BEP19_06825</name>
</gene>
<dbReference type="Gene3D" id="3.30.1370.160">
    <property type="match status" value="1"/>
</dbReference>
<protein>
    <recommendedName>
        <fullName evidence="2">RNA-binding S4 domain-containing protein</fullName>
    </recommendedName>
</protein>
<proteinExistence type="predicted"/>
<dbReference type="Gene3D" id="3.30.70.330">
    <property type="match status" value="1"/>
</dbReference>
<dbReference type="EMBL" id="MCHY01000008">
    <property type="protein sequence ID" value="RKD24116.1"/>
    <property type="molecule type" value="Genomic_DNA"/>
</dbReference>
<dbReference type="SMART" id="SM00363">
    <property type="entry name" value="S4"/>
    <property type="match status" value="1"/>
</dbReference>
<dbReference type="InterPro" id="IPR036986">
    <property type="entry name" value="S4_RNA-bd_sf"/>
</dbReference>